<dbReference type="Pfam" id="PF08299">
    <property type="entry name" value="Bac_DnaA_C"/>
    <property type="match status" value="1"/>
</dbReference>
<dbReference type="InterPro" id="IPR013159">
    <property type="entry name" value="DnaA_C"/>
</dbReference>
<dbReference type="Proteomes" id="UP000001627">
    <property type="component" value="Chromosome"/>
</dbReference>
<sequence length="598" mass="66984">MGIINNRFINAFLDALPSPKKKSLEPVLESNSQSCNGGFALTGSTLVAPQVSSFGINEVRARPTEELFQRAARDCISEVEVMDHDLQEIRNGVVSDLLDGGCEDGIYHDGQCVDGVADSYSSDAVLLAEQHDKCTEGIGPAEWDRVTRKLRKFYGEKIYGSWLKFMSFKEMKCGQVFLSVPTGFIKEWITVNYLGNILGFLRNEDPTIISIEISVNKEHDRALESDREELVAPFVKSKISGERDRFDRGSFSESLSSSIDRSRTFDSFVVGKSNELAFTASKRVAEAAELPIPGSNPLFLYGGVGLGKTHLMHAIVWHIKANYADRRVIYLSAEKFMHKYITALKNKDMMSFKQIFRSVDVLMVDDVQFISGKESTQEEFFHTFNALIEQNKQLVISADRSPSDLQGVEERIQSRLSWGLVADINQTTFELRVGILESKLEQMKSDIVVPKKVVEFMARNIVSNVRELEGALNKVIAHSEITGSVVTVDSAKDLLADILRTNSVAVTLENILAKVSEYFGIKISDLKSQRRVKDVAYARQMCMFLAKTLTQRSLIDIGKFLGGRDHATVIHSVRKIEILIKNDARVAEDVRILTKRLT</sequence>
<feature type="binding site" evidence="8">
    <location>
        <position position="305"/>
    </location>
    <ligand>
        <name>ATP</name>
        <dbReference type="ChEBI" id="CHEBI:30616"/>
    </ligand>
</feature>
<dbReference type="PROSITE" id="PS01008">
    <property type="entry name" value="DNAA"/>
    <property type="match status" value="1"/>
</dbReference>
<feature type="binding site" evidence="8">
    <location>
        <position position="307"/>
    </location>
    <ligand>
        <name>ATP</name>
        <dbReference type="ChEBI" id="CHEBI:30616"/>
    </ligand>
</feature>
<evidence type="ECO:0000256" key="11">
    <source>
        <dbReference type="RuleBase" id="RU004227"/>
    </source>
</evidence>
<dbReference type="STRING" id="434131.NRI_0250"/>
<dbReference type="HAMAP" id="MF_00377">
    <property type="entry name" value="DnaA_bact"/>
    <property type="match status" value="1"/>
</dbReference>
<dbReference type="SUPFAM" id="SSF48295">
    <property type="entry name" value="TrpR-like"/>
    <property type="match status" value="1"/>
</dbReference>
<feature type="domain" description="Chromosomal replication initiator DnaA C-terminal" evidence="13">
    <location>
        <begin position="507"/>
        <end position="576"/>
    </location>
</feature>
<dbReference type="AlphaFoldDB" id="C6V4C4"/>
<dbReference type="PANTHER" id="PTHR30050">
    <property type="entry name" value="CHROMOSOMAL REPLICATION INITIATOR PROTEIN DNAA"/>
    <property type="match status" value="1"/>
</dbReference>
<dbReference type="SMART" id="SM00760">
    <property type="entry name" value="Bac_DnaA_C"/>
    <property type="match status" value="1"/>
</dbReference>
<evidence type="ECO:0000256" key="3">
    <source>
        <dbReference type="ARBA" id="ARBA00022705"/>
    </source>
</evidence>
<dbReference type="CDD" id="cd00009">
    <property type="entry name" value="AAA"/>
    <property type="match status" value="1"/>
</dbReference>
<evidence type="ECO:0000256" key="10">
    <source>
        <dbReference type="RuleBase" id="RU000577"/>
    </source>
</evidence>
<dbReference type="RefSeq" id="WP_015816132.1">
    <property type="nucleotide sequence ID" value="NC_013009.1"/>
</dbReference>
<dbReference type="Gene3D" id="1.10.1750.10">
    <property type="match status" value="1"/>
</dbReference>
<evidence type="ECO:0000259" key="13">
    <source>
        <dbReference type="SMART" id="SM00760"/>
    </source>
</evidence>
<dbReference type="CDD" id="cd06571">
    <property type="entry name" value="Bac_DnaA_C"/>
    <property type="match status" value="1"/>
</dbReference>
<keyword evidence="7 8" id="KW-0238">DNA-binding</keyword>
<dbReference type="InterPro" id="IPR020591">
    <property type="entry name" value="Chromosome_initiator_DnaA-like"/>
</dbReference>
<keyword evidence="5 8" id="KW-0067">ATP-binding</keyword>
<dbReference type="InterPro" id="IPR010921">
    <property type="entry name" value="Trp_repressor/repl_initiator"/>
</dbReference>
<dbReference type="NCBIfam" id="TIGR00362">
    <property type="entry name" value="DnaA"/>
    <property type="match status" value="1"/>
</dbReference>
<dbReference type="Pfam" id="PF11638">
    <property type="entry name" value="DnaA_N"/>
    <property type="match status" value="1"/>
</dbReference>
<dbReference type="PRINTS" id="PR00051">
    <property type="entry name" value="DNAA"/>
</dbReference>
<dbReference type="EMBL" id="CP001431">
    <property type="protein sequence ID" value="ACT69241.1"/>
    <property type="molecule type" value="Genomic_DNA"/>
</dbReference>
<dbReference type="GO" id="GO:0005886">
    <property type="term" value="C:plasma membrane"/>
    <property type="evidence" value="ECO:0007669"/>
    <property type="project" value="TreeGrafter"/>
</dbReference>
<dbReference type="Pfam" id="PF00308">
    <property type="entry name" value="Bac_DnaA"/>
    <property type="match status" value="1"/>
</dbReference>
<dbReference type="GO" id="GO:0008289">
    <property type="term" value="F:lipid binding"/>
    <property type="evidence" value="ECO:0007669"/>
    <property type="project" value="UniProtKB-KW"/>
</dbReference>
<protein>
    <recommendedName>
        <fullName evidence="8 9">Chromosomal replication initiator protein DnaA</fullName>
    </recommendedName>
</protein>
<feature type="region of interest" description="Domain IV, binds dsDNA" evidence="8">
    <location>
        <begin position="480"/>
        <end position="598"/>
    </location>
</feature>
<feature type="binding site" evidence="8">
    <location>
        <position position="309"/>
    </location>
    <ligand>
        <name>ATP</name>
        <dbReference type="ChEBI" id="CHEBI:30616"/>
    </ligand>
</feature>
<keyword evidence="6 8" id="KW-0446">Lipid-binding</keyword>
<keyword evidence="4 8" id="KW-0547">Nucleotide-binding</keyword>
<dbReference type="GO" id="GO:0006275">
    <property type="term" value="P:regulation of DNA replication"/>
    <property type="evidence" value="ECO:0007669"/>
    <property type="project" value="UniProtKB-UniRule"/>
</dbReference>
<evidence type="ECO:0000256" key="4">
    <source>
        <dbReference type="ARBA" id="ARBA00022741"/>
    </source>
</evidence>
<evidence type="ECO:0000256" key="6">
    <source>
        <dbReference type="ARBA" id="ARBA00023121"/>
    </source>
</evidence>
<feature type="domain" description="AAA+ ATPase" evidence="12">
    <location>
        <begin position="294"/>
        <end position="509"/>
    </location>
</feature>
<dbReference type="Gene3D" id="3.40.50.300">
    <property type="entry name" value="P-loop containing nucleotide triphosphate hydrolases"/>
    <property type="match status" value="1"/>
</dbReference>
<dbReference type="FunFam" id="3.40.50.300:FF:000668">
    <property type="entry name" value="Chromosomal replication initiator protein DnaA"/>
    <property type="match status" value="1"/>
</dbReference>
<dbReference type="HOGENOM" id="CLU_026910_3_0_5"/>
<evidence type="ECO:0000256" key="2">
    <source>
        <dbReference type="ARBA" id="ARBA00022490"/>
    </source>
</evidence>
<dbReference type="InterPro" id="IPR003593">
    <property type="entry name" value="AAA+_ATPase"/>
</dbReference>
<feature type="binding site" evidence="8">
    <location>
        <position position="308"/>
    </location>
    <ligand>
        <name>ATP</name>
        <dbReference type="ChEBI" id="CHEBI:30616"/>
    </ligand>
</feature>
<keyword evidence="3 8" id="KW-0235">DNA replication</keyword>
<dbReference type="PANTHER" id="PTHR30050:SF2">
    <property type="entry name" value="CHROMOSOMAL REPLICATION INITIATOR PROTEIN DNAA"/>
    <property type="match status" value="1"/>
</dbReference>
<comment type="subunit">
    <text evidence="8">Oligomerizes as a right-handed, spiral filament on DNA at oriC.</text>
</comment>
<evidence type="ECO:0000256" key="1">
    <source>
        <dbReference type="ARBA" id="ARBA00006583"/>
    </source>
</evidence>
<comment type="domain">
    <text evidence="8">Domain I is involved in oligomerization and binding regulators, domain II is flexibile and of varying length in different bacteria, domain III forms the AAA+ region, while domain IV binds dsDNA.</text>
</comment>
<proteinExistence type="inferred from homology"/>
<dbReference type="GO" id="GO:0006270">
    <property type="term" value="P:DNA replication initiation"/>
    <property type="evidence" value="ECO:0007669"/>
    <property type="project" value="UniProtKB-UniRule"/>
</dbReference>
<dbReference type="GO" id="GO:0005524">
    <property type="term" value="F:ATP binding"/>
    <property type="evidence" value="ECO:0007669"/>
    <property type="project" value="UniProtKB-UniRule"/>
</dbReference>
<dbReference type="Gene3D" id="3.30.300.180">
    <property type="match status" value="1"/>
</dbReference>
<dbReference type="InterPro" id="IPR013317">
    <property type="entry name" value="DnaA_dom"/>
</dbReference>
<organism evidence="14 15">
    <name type="scientific">Neorickettsia risticii (strain Illinois)</name>
    <dbReference type="NCBI Taxonomy" id="434131"/>
    <lineage>
        <taxon>Bacteria</taxon>
        <taxon>Pseudomonadati</taxon>
        <taxon>Pseudomonadota</taxon>
        <taxon>Alphaproteobacteria</taxon>
        <taxon>Rickettsiales</taxon>
        <taxon>Anaplasmataceae</taxon>
        <taxon>Neorickettsia</taxon>
    </lineage>
</organism>
<feature type="region of interest" description="Domain I, interacts with DnaA modulators" evidence="8">
    <location>
        <begin position="1"/>
        <end position="223"/>
    </location>
</feature>
<dbReference type="Gene3D" id="1.10.8.60">
    <property type="match status" value="1"/>
</dbReference>
<dbReference type="InterPro" id="IPR027417">
    <property type="entry name" value="P-loop_NTPase"/>
</dbReference>
<keyword evidence="2 8" id="KW-0963">Cytoplasm</keyword>
<gene>
    <name evidence="8 14" type="primary">dnaA</name>
    <name evidence="14" type="ordered locus">NRI_0250</name>
</gene>
<dbReference type="eggNOG" id="COG0593">
    <property type="taxonomic scope" value="Bacteria"/>
</dbReference>
<keyword evidence="15" id="KW-1185">Reference proteome</keyword>
<evidence type="ECO:0000256" key="8">
    <source>
        <dbReference type="HAMAP-Rule" id="MF_00377"/>
    </source>
</evidence>
<comment type="subcellular location">
    <subcellularLocation>
        <location evidence="8">Cytoplasm</location>
    </subcellularLocation>
</comment>
<dbReference type="InterPro" id="IPR001957">
    <property type="entry name" value="Chromosome_initiator_DnaA"/>
</dbReference>
<dbReference type="InterPro" id="IPR018312">
    <property type="entry name" value="Chromosome_initiator_DnaA_CS"/>
</dbReference>
<evidence type="ECO:0000313" key="14">
    <source>
        <dbReference type="EMBL" id="ACT69241.1"/>
    </source>
</evidence>
<evidence type="ECO:0000256" key="9">
    <source>
        <dbReference type="NCBIfam" id="TIGR00362"/>
    </source>
</evidence>
<reference evidence="14 15" key="1">
    <citation type="journal article" date="2009" name="Nucleic Acids Res.">
        <title>Analysis of complete genome sequence of Neorickettsia risticii: causative agent of Potomac horse fever.</title>
        <authorList>
            <person name="Lin M."/>
            <person name="Zhang C."/>
            <person name="Gibson K."/>
            <person name="Rikihisa Y."/>
        </authorList>
    </citation>
    <scope>NUCLEOTIDE SEQUENCE [LARGE SCALE GENOMIC DNA]</scope>
    <source>
        <strain evidence="14 15">Illinois</strain>
    </source>
</reference>
<comment type="similarity">
    <text evidence="1 8 11">Belongs to the DnaA family.</text>
</comment>
<evidence type="ECO:0000313" key="15">
    <source>
        <dbReference type="Proteomes" id="UP000001627"/>
    </source>
</evidence>
<dbReference type="InterPro" id="IPR038454">
    <property type="entry name" value="DnaA_N_sf"/>
</dbReference>
<dbReference type="SMART" id="SM00382">
    <property type="entry name" value="AAA"/>
    <property type="match status" value="1"/>
</dbReference>
<accession>C6V4C4</accession>
<dbReference type="SUPFAM" id="SSF52540">
    <property type="entry name" value="P-loop containing nucleoside triphosphate hydrolases"/>
    <property type="match status" value="1"/>
</dbReference>
<evidence type="ECO:0000256" key="5">
    <source>
        <dbReference type="ARBA" id="ARBA00022840"/>
    </source>
</evidence>
<evidence type="ECO:0000256" key="7">
    <source>
        <dbReference type="ARBA" id="ARBA00023125"/>
    </source>
</evidence>
<comment type="caution">
    <text evidence="8">Lacks conserved residue(s) required for the propagation of feature annotation.</text>
</comment>
<evidence type="ECO:0000259" key="12">
    <source>
        <dbReference type="SMART" id="SM00382"/>
    </source>
</evidence>
<dbReference type="KEGG" id="nri:NRI_0250"/>
<name>C6V4C4_NEORI</name>
<comment type="function">
    <text evidence="8 10">Plays an essential role in the initiation and regulation of chromosomal replication. ATP-DnaA binds to the origin of replication (oriC) to initiate formation of the DNA replication initiation complex once per cell cycle. Binds the DnaA box (a 9 base pair repeat at the origin) and separates the double-stranded (ds)DNA. Forms a right-handed helical filament on oriC DNA; dsDNA binds to the exterior of the filament while single-stranded (ss)DNA is stabiized in the filament's interior. The ATP-DnaA-oriC complex binds and stabilizes one strand of the AT-rich DNA unwinding element (DUE), permitting loading of DNA polymerase. After initiation quickly degrades to an ADP-DnaA complex that is not apt for DNA replication. Binds acidic phospholipids.</text>
</comment>
<dbReference type="InterPro" id="IPR024633">
    <property type="entry name" value="DnaA_N_dom"/>
</dbReference>
<dbReference type="GO" id="GO:0003688">
    <property type="term" value="F:DNA replication origin binding"/>
    <property type="evidence" value="ECO:0007669"/>
    <property type="project" value="UniProtKB-UniRule"/>
</dbReference>
<dbReference type="GO" id="GO:0005737">
    <property type="term" value="C:cytoplasm"/>
    <property type="evidence" value="ECO:0007669"/>
    <property type="project" value="UniProtKB-SubCell"/>
</dbReference>